<sequence length="89" mass="10400">MLDLLTSRPHKGSAWLRRLRYKGAPRPDRRRRVAREAPGPAAELEHDRGIPEQYRRSSQRPRRERNRYQDYLDGAIPAGLHSRFAIRGG</sequence>
<dbReference type="AlphaFoldDB" id="A0A8H7ZSC6"/>
<evidence type="ECO:0000313" key="2">
    <source>
        <dbReference type="EMBL" id="KAG5458178.1"/>
    </source>
</evidence>
<evidence type="ECO:0000256" key="1">
    <source>
        <dbReference type="SAM" id="MobiDB-lite"/>
    </source>
</evidence>
<comment type="caution">
    <text evidence="2">The sequence shown here is derived from an EMBL/GenBank/DDBJ whole genome shotgun (WGS) entry which is preliminary data.</text>
</comment>
<organism evidence="2 3">
    <name type="scientific">Olpidium bornovanus</name>
    <dbReference type="NCBI Taxonomy" id="278681"/>
    <lineage>
        <taxon>Eukaryota</taxon>
        <taxon>Fungi</taxon>
        <taxon>Fungi incertae sedis</taxon>
        <taxon>Olpidiomycota</taxon>
        <taxon>Olpidiomycotina</taxon>
        <taxon>Olpidiomycetes</taxon>
        <taxon>Olpidiales</taxon>
        <taxon>Olpidiaceae</taxon>
        <taxon>Olpidium</taxon>
    </lineage>
</organism>
<name>A0A8H7ZSC6_9FUNG</name>
<feature type="compositionally biased region" description="Basic and acidic residues" evidence="1">
    <location>
        <begin position="43"/>
        <end position="55"/>
    </location>
</feature>
<protein>
    <submittedName>
        <fullName evidence="2">Uncharacterized protein</fullName>
    </submittedName>
</protein>
<evidence type="ECO:0000313" key="3">
    <source>
        <dbReference type="Proteomes" id="UP000673691"/>
    </source>
</evidence>
<keyword evidence="3" id="KW-1185">Reference proteome</keyword>
<dbReference type="Proteomes" id="UP000673691">
    <property type="component" value="Unassembled WGS sequence"/>
</dbReference>
<feature type="region of interest" description="Disordered" evidence="1">
    <location>
        <begin position="25"/>
        <end position="67"/>
    </location>
</feature>
<reference evidence="2 3" key="1">
    <citation type="journal article" name="Sci. Rep.">
        <title>Genome-scale phylogenetic analyses confirm Olpidium as the closest living zoosporic fungus to the non-flagellated, terrestrial fungi.</title>
        <authorList>
            <person name="Chang Y."/>
            <person name="Rochon D."/>
            <person name="Sekimoto S."/>
            <person name="Wang Y."/>
            <person name="Chovatia M."/>
            <person name="Sandor L."/>
            <person name="Salamov A."/>
            <person name="Grigoriev I.V."/>
            <person name="Stajich J.E."/>
            <person name="Spatafora J.W."/>
        </authorList>
    </citation>
    <scope>NUCLEOTIDE SEQUENCE [LARGE SCALE GENOMIC DNA]</scope>
    <source>
        <strain evidence="2">S191</strain>
    </source>
</reference>
<gene>
    <name evidence="2" type="ORF">BJ554DRAFT_1649</name>
</gene>
<dbReference type="EMBL" id="JAEFCI010008870">
    <property type="protein sequence ID" value="KAG5458178.1"/>
    <property type="molecule type" value="Genomic_DNA"/>
</dbReference>
<accession>A0A8H7ZSC6</accession>
<proteinExistence type="predicted"/>